<organism evidence="1 2">
    <name type="scientific">Brachionus plicatilis</name>
    <name type="common">Marine rotifer</name>
    <name type="synonym">Brachionus muelleri</name>
    <dbReference type="NCBI Taxonomy" id="10195"/>
    <lineage>
        <taxon>Eukaryota</taxon>
        <taxon>Metazoa</taxon>
        <taxon>Spiralia</taxon>
        <taxon>Gnathifera</taxon>
        <taxon>Rotifera</taxon>
        <taxon>Eurotatoria</taxon>
        <taxon>Monogononta</taxon>
        <taxon>Pseudotrocha</taxon>
        <taxon>Ploima</taxon>
        <taxon>Brachionidae</taxon>
        <taxon>Brachionus</taxon>
    </lineage>
</organism>
<evidence type="ECO:0000313" key="1">
    <source>
        <dbReference type="EMBL" id="RNA34742.1"/>
    </source>
</evidence>
<evidence type="ECO:0008006" key="3">
    <source>
        <dbReference type="Google" id="ProtNLM"/>
    </source>
</evidence>
<reference evidence="1 2" key="1">
    <citation type="journal article" date="2018" name="Sci. Rep.">
        <title>Genomic signatures of local adaptation to the degree of environmental predictability in rotifers.</title>
        <authorList>
            <person name="Franch-Gras L."/>
            <person name="Hahn C."/>
            <person name="Garcia-Roger E.M."/>
            <person name="Carmona M.J."/>
            <person name="Serra M."/>
            <person name="Gomez A."/>
        </authorList>
    </citation>
    <scope>NUCLEOTIDE SEQUENCE [LARGE SCALE GENOMIC DNA]</scope>
    <source>
        <strain evidence="1">HYR1</strain>
    </source>
</reference>
<accession>A0A3M7SG46</accession>
<name>A0A3M7SG46_BRAPC</name>
<dbReference type="EMBL" id="REGN01001424">
    <property type="protein sequence ID" value="RNA34742.1"/>
    <property type="molecule type" value="Genomic_DNA"/>
</dbReference>
<dbReference type="AlphaFoldDB" id="A0A3M7SG46"/>
<keyword evidence="2" id="KW-1185">Reference proteome</keyword>
<protein>
    <recommendedName>
        <fullName evidence="3">RNA-directed DNA polymerase from mobile element jockey-like</fullName>
    </recommendedName>
</protein>
<dbReference type="Proteomes" id="UP000276133">
    <property type="component" value="Unassembled WGS sequence"/>
</dbReference>
<gene>
    <name evidence="1" type="ORF">BpHYR1_050202</name>
</gene>
<comment type="caution">
    <text evidence="1">The sequence shown here is derived from an EMBL/GenBank/DDBJ whole genome shotgun (WGS) entry which is preliminary data.</text>
</comment>
<evidence type="ECO:0000313" key="2">
    <source>
        <dbReference type="Proteomes" id="UP000276133"/>
    </source>
</evidence>
<sequence>MFFGHNAWISIQKLSNSYYYCVQRLLNIRPNTHGNDDFNTLNIELNKFNIDCFQHRIIKRLAHFVHKIVNLKTSPVDLKEVLNSNCSKNVDYNLRNSNDYLVPSKGKFNDYVEKTRSVSGKKSGLNAALKSRILKINAALGGKALRFYLTKLTVGEQIIIIFEKIFNLKKDNFL</sequence>
<proteinExistence type="predicted"/>